<organism evidence="2 3">
    <name type="scientific">Pomacea canaliculata</name>
    <name type="common">Golden apple snail</name>
    <dbReference type="NCBI Taxonomy" id="400727"/>
    <lineage>
        <taxon>Eukaryota</taxon>
        <taxon>Metazoa</taxon>
        <taxon>Spiralia</taxon>
        <taxon>Lophotrochozoa</taxon>
        <taxon>Mollusca</taxon>
        <taxon>Gastropoda</taxon>
        <taxon>Caenogastropoda</taxon>
        <taxon>Architaenioglossa</taxon>
        <taxon>Ampullarioidea</taxon>
        <taxon>Ampullariidae</taxon>
        <taxon>Pomacea</taxon>
    </lineage>
</organism>
<sequence>MLATGRSPCDAAVHERSLPHIEAPYTGPWAEYQFVDVKVPVDGDVKFSFTDVTMASTRTDSFLPTLAAVYSQGYRLVTFCRLQGSYQQKRPFVPGSSLRYQGILCRYEGDPGNEGWRLETEKSVLHVQHLTPGLVATDAGPGTQHVQQVISNIVHTGGRLLTVQWSGEAIPSATDSPLGVDMFFEVPDKPLPERSIYQLVTAPAHLVRRSILTSKGHLTCDWVGILTRHLARGWRLVDIFCEAPACSLPVALSPTHSKLQTVWFFEKPESRARDDSPVYEGTIVEHWVDASPPAAAGDCSAGLAGAVGRRGGGGCGGSGKKSSKKGQMSASIRKRGVEDCAGGRGGEGEEKRGTDGRRDPGEPVDSGPSSALQLDVPDTVTDKQSKGRNKNSNAASGGESTRSARARRSSGVAGWEAVVRSMGEKGWELACIVNTMDTHSLNKRTVVKVLLVFQRRLSLSLCLPVCRRTSDGLFLRPDTAASTTVICDLPTMTGDTSSHLNPSLAVRLPISRSGSRDGVDDFNTNDGDDDIPSTIGGSCSRTHSTTELSTHDPLLLEPGAAGRRRDGGGSYLEPIHVLGKEDEREAVGGRGTSWDARSSPQVTAEVRSWGVTASVRGCDKPERDNEGFAKSSSELAVTALARETAEKIRELQEKGKTEIIQQGLKTIIYNAGGNQSTGSNSELPVSQATQVLSENSGGEQSNSDMLIRETRYGRINMVDVGTRPRDRSLTVFFHSSTRVHCWVVYIGVVIGYRETVRLWAWTLSPHRSDDRRGNLIRSLPLVIISWQQERRKSSIGGECTLTGDIRKPEKIVCPKSAVCLPPDETTFCKSRL</sequence>
<protein>
    <submittedName>
        <fullName evidence="2">Uncharacterized protein</fullName>
    </submittedName>
</protein>
<evidence type="ECO:0000256" key="1">
    <source>
        <dbReference type="SAM" id="MobiDB-lite"/>
    </source>
</evidence>
<feature type="region of interest" description="Disordered" evidence="1">
    <location>
        <begin position="311"/>
        <end position="412"/>
    </location>
</feature>
<gene>
    <name evidence="2" type="ORF">C0Q70_06022</name>
</gene>
<feature type="compositionally biased region" description="Polar residues" evidence="1">
    <location>
        <begin position="535"/>
        <end position="548"/>
    </location>
</feature>
<accession>A0A2T7PMU9</accession>
<feature type="compositionally biased region" description="Basic and acidic residues" evidence="1">
    <location>
        <begin position="346"/>
        <end position="361"/>
    </location>
</feature>
<comment type="caution">
    <text evidence="2">The sequence shown here is derived from an EMBL/GenBank/DDBJ whole genome shotgun (WGS) entry which is preliminary data.</text>
</comment>
<reference evidence="2 3" key="1">
    <citation type="submission" date="2018-04" db="EMBL/GenBank/DDBJ databases">
        <title>The genome of golden apple snail Pomacea canaliculata provides insight into stress tolerance and invasive adaptation.</title>
        <authorList>
            <person name="Liu C."/>
            <person name="Liu B."/>
            <person name="Ren Y."/>
            <person name="Zhang Y."/>
            <person name="Wang H."/>
            <person name="Li S."/>
            <person name="Jiang F."/>
            <person name="Yin L."/>
            <person name="Zhang G."/>
            <person name="Qian W."/>
            <person name="Fan W."/>
        </authorList>
    </citation>
    <scope>NUCLEOTIDE SEQUENCE [LARGE SCALE GENOMIC DNA]</scope>
    <source>
        <strain evidence="2">SZHN2017</strain>
        <tissue evidence="2">Muscle</tissue>
    </source>
</reference>
<proteinExistence type="predicted"/>
<dbReference type="Proteomes" id="UP000245119">
    <property type="component" value="Linkage Group LG3"/>
</dbReference>
<feature type="region of interest" description="Disordered" evidence="1">
    <location>
        <begin position="516"/>
        <end position="550"/>
    </location>
</feature>
<feature type="compositionally biased region" description="Low complexity" evidence="1">
    <location>
        <begin position="394"/>
        <end position="412"/>
    </location>
</feature>
<dbReference type="AlphaFoldDB" id="A0A2T7PMU9"/>
<keyword evidence="3" id="KW-1185">Reference proteome</keyword>
<dbReference type="OrthoDB" id="5970923at2759"/>
<evidence type="ECO:0000313" key="3">
    <source>
        <dbReference type="Proteomes" id="UP000245119"/>
    </source>
</evidence>
<evidence type="ECO:0000313" key="2">
    <source>
        <dbReference type="EMBL" id="PVD34745.1"/>
    </source>
</evidence>
<name>A0A2T7PMU9_POMCA</name>
<dbReference type="EMBL" id="PZQS01000003">
    <property type="protein sequence ID" value="PVD34745.1"/>
    <property type="molecule type" value="Genomic_DNA"/>
</dbReference>